<gene>
    <name evidence="1" type="ORF">OOT00_13895</name>
</gene>
<dbReference type="RefSeq" id="WP_265425995.1">
    <property type="nucleotide sequence ID" value="NZ_JAPFPW010000021.1"/>
</dbReference>
<evidence type="ECO:0000313" key="1">
    <source>
        <dbReference type="EMBL" id="MCW7755077.1"/>
    </source>
</evidence>
<proteinExistence type="predicted"/>
<dbReference type="Proteomes" id="UP001209681">
    <property type="component" value="Unassembled WGS sequence"/>
</dbReference>
<protein>
    <submittedName>
        <fullName evidence="1">Uncharacterized protein</fullName>
    </submittedName>
</protein>
<name>A0ABT3NC93_9BACT</name>
<sequence length="174" mass="20663">MLFFIFLLSPCFFWITAPRTLAYELKTAYANIIYQDMETLERFNRRINLGRLRFHMPQTDGSTMEEVKAKVDLITHRVQSVLDMYPDQMRYNIYLLANQKEVMDTYQTLYRSQRNFTAFYSPQLNTVYISPDRLNITILAHEIGHVVVENFFDISPPERIHEVLAQFAERHLGN</sequence>
<organism evidence="1 2">
    <name type="scientific">Desulfobotulus pelophilus</name>
    <dbReference type="NCBI Taxonomy" id="2823377"/>
    <lineage>
        <taxon>Bacteria</taxon>
        <taxon>Pseudomonadati</taxon>
        <taxon>Thermodesulfobacteriota</taxon>
        <taxon>Desulfobacteria</taxon>
        <taxon>Desulfobacterales</taxon>
        <taxon>Desulfobacteraceae</taxon>
        <taxon>Desulfobotulus</taxon>
    </lineage>
</organism>
<evidence type="ECO:0000313" key="2">
    <source>
        <dbReference type="Proteomes" id="UP001209681"/>
    </source>
</evidence>
<accession>A0ABT3NC93</accession>
<comment type="caution">
    <text evidence="1">The sequence shown here is derived from an EMBL/GenBank/DDBJ whole genome shotgun (WGS) entry which is preliminary data.</text>
</comment>
<reference evidence="1 2" key="1">
    <citation type="submission" date="2022-11" db="EMBL/GenBank/DDBJ databases">
        <title>Desulfobotulus tamanensis H1 sp. nov. - anaerobic, alkaliphilic, sulphate reducing bacterium isolated from terrestrial mud volcano.</title>
        <authorList>
            <person name="Frolova A."/>
            <person name="Merkel A.Y."/>
            <person name="Slobodkin A.I."/>
        </authorList>
    </citation>
    <scope>NUCLEOTIDE SEQUENCE [LARGE SCALE GENOMIC DNA]</scope>
    <source>
        <strain evidence="1 2">H1</strain>
    </source>
</reference>
<keyword evidence="2" id="KW-1185">Reference proteome</keyword>
<dbReference type="EMBL" id="JAPFPW010000021">
    <property type="protein sequence ID" value="MCW7755077.1"/>
    <property type="molecule type" value="Genomic_DNA"/>
</dbReference>